<feature type="transmembrane region" description="Helical" evidence="1">
    <location>
        <begin position="34"/>
        <end position="63"/>
    </location>
</feature>
<organism evidence="2 3">
    <name type="scientific">Aspergillus sclerotioniger CBS 115572</name>
    <dbReference type="NCBI Taxonomy" id="1450535"/>
    <lineage>
        <taxon>Eukaryota</taxon>
        <taxon>Fungi</taxon>
        <taxon>Dikarya</taxon>
        <taxon>Ascomycota</taxon>
        <taxon>Pezizomycotina</taxon>
        <taxon>Eurotiomycetes</taxon>
        <taxon>Eurotiomycetidae</taxon>
        <taxon>Eurotiales</taxon>
        <taxon>Aspergillaceae</taxon>
        <taxon>Aspergillus</taxon>
        <taxon>Aspergillus subgen. Circumdati</taxon>
    </lineage>
</organism>
<keyword evidence="3" id="KW-1185">Reference proteome</keyword>
<dbReference type="EMBL" id="MSFK01000011">
    <property type="protein sequence ID" value="PWY89500.1"/>
    <property type="molecule type" value="Genomic_DNA"/>
</dbReference>
<sequence>MVDLLVSISSVLLYICSHGLSIRVRSSRHYPSQFINSCILFIWFLGPELVWVLCVDSVLIIIIS</sequence>
<evidence type="ECO:0000313" key="2">
    <source>
        <dbReference type="EMBL" id="PWY89500.1"/>
    </source>
</evidence>
<dbReference type="RefSeq" id="XP_025468411.1">
    <property type="nucleotide sequence ID" value="XM_025607270.1"/>
</dbReference>
<keyword evidence="1" id="KW-0812">Transmembrane</keyword>
<protein>
    <submittedName>
        <fullName evidence="2">Uncharacterized protein</fullName>
    </submittedName>
</protein>
<evidence type="ECO:0000256" key="1">
    <source>
        <dbReference type="SAM" id="Phobius"/>
    </source>
</evidence>
<keyword evidence="1" id="KW-0472">Membrane</keyword>
<dbReference type="AlphaFoldDB" id="A0A317WZ48"/>
<comment type="caution">
    <text evidence="2">The sequence shown here is derived from an EMBL/GenBank/DDBJ whole genome shotgun (WGS) entry which is preliminary data.</text>
</comment>
<dbReference type="Proteomes" id="UP000246702">
    <property type="component" value="Unassembled WGS sequence"/>
</dbReference>
<reference evidence="2 3" key="1">
    <citation type="submission" date="2016-12" db="EMBL/GenBank/DDBJ databases">
        <title>The genomes of Aspergillus section Nigri reveals drivers in fungal speciation.</title>
        <authorList>
            <consortium name="DOE Joint Genome Institute"/>
            <person name="Vesth T.C."/>
            <person name="Nybo J."/>
            <person name="Theobald S."/>
            <person name="Brandl J."/>
            <person name="Frisvad J.C."/>
            <person name="Nielsen K.F."/>
            <person name="Lyhne E.K."/>
            <person name="Kogle M.E."/>
            <person name="Kuo A."/>
            <person name="Riley R."/>
            <person name="Clum A."/>
            <person name="Nolan M."/>
            <person name="Lipzen A."/>
            <person name="Salamov A."/>
            <person name="Henrissat B."/>
            <person name="Wiebenga A."/>
            <person name="De Vries R.P."/>
            <person name="Grigoriev I.V."/>
            <person name="Mortensen U.H."/>
            <person name="Andersen M.R."/>
            <person name="Baker S.E."/>
        </authorList>
    </citation>
    <scope>NUCLEOTIDE SEQUENCE [LARGE SCALE GENOMIC DNA]</scope>
    <source>
        <strain evidence="2 3">CBS 115572</strain>
    </source>
</reference>
<keyword evidence="1" id="KW-1133">Transmembrane helix</keyword>
<name>A0A317WZ48_9EURO</name>
<feature type="transmembrane region" description="Helical" evidence="1">
    <location>
        <begin position="6"/>
        <end position="22"/>
    </location>
</feature>
<proteinExistence type="predicted"/>
<accession>A0A317WZ48</accession>
<dbReference type="GeneID" id="37109413"/>
<evidence type="ECO:0000313" key="3">
    <source>
        <dbReference type="Proteomes" id="UP000246702"/>
    </source>
</evidence>
<gene>
    <name evidence="2" type="ORF">BO94DRAFT_38174</name>
</gene>